<name>A0ABP8TVF5_9ACTN</name>
<dbReference type="EMBL" id="BAABHJ010000027">
    <property type="protein sequence ID" value="GAA4615188.1"/>
    <property type="molecule type" value="Genomic_DNA"/>
</dbReference>
<evidence type="ECO:0000256" key="1">
    <source>
        <dbReference type="SAM" id="MobiDB-lite"/>
    </source>
</evidence>
<gene>
    <name evidence="2" type="ORF">GCM10023195_66760</name>
</gene>
<organism evidence="2 3">
    <name type="scientific">Actinoallomurus liliacearum</name>
    <dbReference type="NCBI Taxonomy" id="1080073"/>
    <lineage>
        <taxon>Bacteria</taxon>
        <taxon>Bacillati</taxon>
        <taxon>Actinomycetota</taxon>
        <taxon>Actinomycetes</taxon>
        <taxon>Streptosporangiales</taxon>
        <taxon>Thermomonosporaceae</taxon>
        <taxon>Actinoallomurus</taxon>
    </lineage>
</organism>
<dbReference type="RefSeq" id="WP_345363509.1">
    <property type="nucleotide sequence ID" value="NZ_BAABHJ010000027.1"/>
</dbReference>
<evidence type="ECO:0000313" key="3">
    <source>
        <dbReference type="Proteomes" id="UP001500212"/>
    </source>
</evidence>
<dbReference type="Proteomes" id="UP001500212">
    <property type="component" value="Unassembled WGS sequence"/>
</dbReference>
<feature type="region of interest" description="Disordered" evidence="1">
    <location>
        <begin position="128"/>
        <end position="150"/>
    </location>
</feature>
<feature type="compositionally biased region" description="Basic and acidic residues" evidence="1">
    <location>
        <begin position="133"/>
        <end position="150"/>
    </location>
</feature>
<protein>
    <submittedName>
        <fullName evidence="2">Uncharacterized protein</fullName>
    </submittedName>
</protein>
<accession>A0ABP8TVF5</accession>
<keyword evidence="3" id="KW-1185">Reference proteome</keyword>
<sequence>MTSASSAPSGWTGWLETLSEADRARALALRDRFAALGAEYPEEDARLEVGEDIPQLARFLLLRHIWEYAINSLERPGEIDGIAAACRLLDAGADRTDVITLARRAACDAAFAVLYALDVPNHDLDDDSLPEWSLRETTGDEEKPGRHMDDLHAELLSADPSGRGAEDLLF</sequence>
<comment type="caution">
    <text evidence="2">The sequence shown here is derived from an EMBL/GenBank/DDBJ whole genome shotgun (WGS) entry which is preliminary data.</text>
</comment>
<proteinExistence type="predicted"/>
<reference evidence="3" key="1">
    <citation type="journal article" date="2019" name="Int. J. Syst. Evol. Microbiol.">
        <title>The Global Catalogue of Microorganisms (GCM) 10K type strain sequencing project: providing services to taxonomists for standard genome sequencing and annotation.</title>
        <authorList>
            <consortium name="The Broad Institute Genomics Platform"/>
            <consortium name="The Broad Institute Genome Sequencing Center for Infectious Disease"/>
            <person name="Wu L."/>
            <person name="Ma J."/>
        </authorList>
    </citation>
    <scope>NUCLEOTIDE SEQUENCE [LARGE SCALE GENOMIC DNA]</scope>
    <source>
        <strain evidence="3">JCM 17938</strain>
    </source>
</reference>
<evidence type="ECO:0000313" key="2">
    <source>
        <dbReference type="EMBL" id="GAA4615188.1"/>
    </source>
</evidence>